<reference evidence="4" key="1">
    <citation type="submission" date="2021-02" db="EMBL/GenBank/DDBJ databases">
        <authorList>
            <person name="Steward A R."/>
        </authorList>
    </citation>
    <scope>NUCLEOTIDE SEQUENCE</scope>
</reference>
<accession>A0A821UFP5</accession>
<keyword evidence="5" id="KW-1185">Reference proteome</keyword>
<dbReference type="SUPFAM" id="SSF56219">
    <property type="entry name" value="DNase I-like"/>
    <property type="match status" value="1"/>
</dbReference>
<dbReference type="InterPro" id="IPR036691">
    <property type="entry name" value="Endo/exonu/phosph_ase_sf"/>
</dbReference>
<dbReference type="CDD" id="cd09076">
    <property type="entry name" value="L1-EN"/>
    <property type="match status" value="1"/>
</dbReference>
<comment type="caution">
    <text evidence="4">The sequence shown here is derived from an EMBL/GenBank/DDBJ whole genome shotgun (WGS) entry which is preliminary data.</text>
</comment>
<protein>
    <recommendedName>
        <fullName evidence="3">Endonuclease/exonuclease/phosphatase domain-containing protein</fullName>
    </recommendedName>
</protein>
<sequence length="466" mass="54163">MDKNVVMLWEKLEEKLNQQTLTITSAVTTNVMEAINNKMDSIIQENKKLKTQITKLKQKLDQMEIDKRKCLPSGIYVKEDYSKHIIETRKQLQPKVEEERNKGNFAYIKYDKLIVKKPNDPGREKRKREQSDSPISPTQKRGIKKQLTTPDNRNKNNANCRSTPTKDNERKHALTTPSRLVTVGLSDYYPPNSQFLTNTINSNRSHSPHHISPATEISHIFICTFNARSLSSDEKLLEFKESIASIRYDIIGLSEIRREGYNIEEYSEHIFCYFGERKGHLGVGFLLKKILKQYIESFIGVSERICILNLKIINLDMSIIQVHAPTSEASDNEIEKFYEQVRNAMKHCNKQFILAGDFNARIGKRLPGEERVMGANCFGKRDQRGDLLLQFCRENDLKIINTQFTKKLKNLWTWLSPKKRRSQIDYILTNDMRHIQNIEVVHNLSFASDHSLVRCTYIVKDLKRVG</sequence>
<feature type="compositionally biased region" description="Basic and acidic residues" evidence="2">
    <location>
        <begin position="116"/>
        <end position="131"/>
    </location>
</feature>
<dbReference type="Gene3D" id="3.60.10.10">
    <property type="entry name" value="Endonuclease/exonuclease/phosphatase"/>
    <property type="match status" value="1"/>
</dbReference>
<evidence type="ECO:0000313" key="4">
    <source>
        <dbReference type="EMBL" id="CAF4889161.1"/>
    </source>
</evidence>
<feature type="region of interest" description="Disordered" evidence="2">
    <location>
        <begin position="116"/>
        <end position="176"/>
    </location>
</feature>
<evidence type="ECO:0000259" key="3">
    <source>
        <dbReference type="Pfam" id="PF03372"/>
    </source>
</evidence>
<dbReference type="PANTHER" id="PTHR23227:SF67">
    <property type="entry name" value="CRANIOFACIAL DEVELOPMENT PROTEIN 2-LIKE"/>
    <property type="match status" value="1"/>
</dbReference>
<dbReference type="OrthoDB" id="7395641at2759"/>
<gene>
    <name evidence="4" type="ORF">PMACD_LOCUS10297</name>
</gene>
<name>A0A821UFP5_9NEOP</name>
<feature type="compositionally biased region" description="Polar residues" evidence="2">
    <location>
        <begin position="146"/>
        <end position="163"/>
    </location>
</feature>
<dbReference type="EMBL" id="CAJOBZ010000031">
    <property type="protein sequence ID" value="CAF4889161.1"/>
    <property type="molecule type" value="Genomic_DNA"/>
</dbReference>
<dbReference type="InterPro" id="IPR005135">
    <property type="entry name" value="Endo/exonuclease/phosphatase"/>
</dbReference>
<dbReference type="GO" id="GO:0003824">
    <property type="term" value="F:catalytic activity"/>
    <property type="evidence" value="ECO:0007669"/>
    <property type="project" value="InterPro"/>
</dbReference>
<dbReference type="InterPro" id="IPR027124">
    <property type="entry name" value="Swc5/CFDP1/2"/>
</dbReference>
<organism evidence="4 5">
    <name type="scientific">Pieris macdunnoughi</name>
    <dbReference type="NCBI Taxonomy" id="345717"/>
    <lineage>
        <taxon>Eukaryota</taxon>
        <taxon>Metazoa</taxon>
        <taxon>Ecdysozoa</taxon>
        <taxon>Arthropoda</taxon>
        <taxon>Hexapoda</taxon>
        <taxon>Insecta</taxon>
        <taxon>Pterygota</taxon>
        <taxon>Neoptera</taxon>
        <taxon>Endopterygota</taxon>
        <taxon>Lepidoptera</taxon>
        <taxon>Glossata</taxon>
        <taxon>Ditrysia</taxon>
        <taxon>Papilionoidea</taxon>
        <taxon>Pieridae</taxon>
        <taxon>Pierinae</taxon>
        <taxon>Pieris</taxon>
    </lineage>
</organism>
<feature type="domain" description="Endonuclease/exonuclease/phosphatase" evidence="3">
    <location>
        <begin position="223"/>
        <end position="450"/>
    </location>
</feature>
<evidence type="ECO:0000256" key="1">
    <source>
        <dbReference type="SAM" id="Coils"/>
    </source>
</evidence>
<dbReference type="AlphaFoldDB" id="A0A821UFP5"/>
<evidence type="ECO:0000313" key="5">
    <source>
        <dbReference type="Proteomes" id="UP000663880"/>
    </source>
</evidence>
<proteinExistence type="predicted"/>
<evidence type="ECO:0000256" key="2">
    <source>
        <dbReference type="SAM" id="MobiDB-lite"/>
    </source>
</evidence>
<keyword evidence="1" id="KW-0175">Coiled coil</keyword>
<dbReference type="Pfam" id="PF03372">
    <property type="entry name" value="Exo_endo_phos"/>
    <property type="match status" value="1"/>
</dbReference>
<dbReference type="PANTHER" id="PTHR23227">
    <property type="entry name" value="BUCENTAUR RELATED"/>
    <property type="match status" value="1"/>
</dbReference>
<dbReference type="Proteomes" id="UP000663880">
    <property type="component" value="Unassembled WGS sequence"/>
</dbReference>
<feature type="coiled-coil region" evidence="1">
    <location>
        <begin position="32"/>
        <end position="66"/>
    </location>
</feature>